<organism evidence="2 3">
    <name type="scientific">Sporosarcina oncorhynchi</name>
    <dbReference type="NCBI Taxonomy" id="3056444"/>
    <lineage>
        <taxon>Bacteria</taxon>
        <taxon>Bacillati</taxon>
        <taxon>Bacillota</taxon>
        <taxon>Bacilli</taxon>
        <taxon>Bacillales</taxon>
        <taxon>Caryophanaceae</taxon>
        <taxon>Sporosarcina</taxon>
    </lineage>
</organism>
<feature type="transmembrane region" description="Helical" evidence="1">
    <location>
        <begin position="32"/>
        <end position="50"/>
    </location>
</feature>
<evidence type="ECO:0000313" key="3">
    <source>
        <dbReference type="Proteomes" id="UP001303902"/>
    </source>
</evidence>
<dbReference type="RefSeq" id="WP_317970483.1">
    <property type="nucleotide sequence ID" value="NZ_CP129118.1"/>
</dbReference>
<protein>
    <submittedName>
        <fullName evidence="2">Uncharacterized protein</fullName>
    </submittedName>
</protein>
<evidence type="ECO:0000256" key="1">
    <source>
        <dbReference type="SAM" id="Phobius"/>
    </source>
</evidence>
<keyword evidence="1" id="KW-0812">Transmembrane</keyword>
<sequence length="59" mass="6455">MLRIIMLALLAGTVASISTITLFNGFDIEGAMIGLTSLLLLFGITSVFYFQYKKQIAHS</sequence>
<accession>A0ABZ0L8R6</accession>
<dbReference type="EMBL" id="CP129118">
    <property type="protein sequence ID" value="WOV88929.1"/>
    <property type="molecule type" value="Genomic_DNA"/>
</dbReference>
<keyword evidence="1" id="KW-0472">Membrane</keyword>
<keyword evidence="1" id="KW-1133">Transmembrane helix</keyword>
<evidence type="ECO:0000313" key="2">
    <source>
        <dbReference type="EMBL" id="WOV88929.1"/>
    </source>
</evidence>
<gene>
    <name evidence="2" type="ORF">QWT69_07445</name>
</gene>
<reference evidence="2 3" key="1">
    <citation type="submission" date="2023-06" db="EMBL/GenBank/DDBJ databases">
        <title>Sporosarcina sp. nov., isolated from Korean tranditional fermented seafood 'Jeotgal'.</title>
        <authorList>
            <person name="Yang A.I."/>
            <person name="Shin N.-R."/>
        </authorList>
    </citation>
    <scope>NUCLEOTIDE SEQUENCE [LARGE SCALE GENOMIC DNA]</scope>
    <source>
        <strain evidence="2 3">T2O-4</strain>
    </source>
</reference>
<dbReference type="Proteomes" id="UP001303902">
    <property type="component" value="Chromosome"/>
</dbReference>
<name>A0ABZ0L8R6_9BACL</name>
<proteinExistence type="predicted"/>
<keyword evidence="3" id="KW-1185">Reference proteome</keyword>